<dbReference type="EMBL" id="BLLK01000046">
    <property type="protein sequence ID" value="GFH52952.1"/>
    <property type="molecule type" value="Genomic_DNA"/>
</dbReference>
<sequence length="202" mass="21936">MESEDAQSSDGNFPPAICPSEIHRIRFSTTAGDFTIKLDRALSPSGVTRFLELVDDGFFTDQLLYRVEPGFVIQFGVASSPLVQSRWDKNLGAPMAPLPDEPNRQAFRAGSVSFAGSGPNSRSCHLFISLGENLGDAPHEVVLGNVDEEDGGMYVIESIVKRRVESGYGSLLDMQGPLSLEGNVALNQYPQVDRIIACGRML</sequence>
<dbReference type="Pfam" id="PF00160">
    <property type="entry name" value="Pro_isomerase"/>
    <property type="match status" value="1"/>
</dbReference>
<dbReference type="PANTHER" id="PTHR45625">
    <property type="entry name" value="PEPTIDYL-PROLYL CIS-TRANS ISOMERASE-RELATED"/>
    <property type="match status" value="1"/>
</dbReference>
<evidence type="ECO:0000313" key="5">
    <source>
        <dbReference type="Proteomes" id="UP001054902"/>
    </source>
</evidence>
<accession>A0AAD3H704</accession>
<comment type="subcellular location">
    <subcellularLocation>
        <location evidence="1">Nucleus</location>
    </subcellularLocation>
</comment>
<dbReference type="PROSITE" id="PS50072">
    <property type="entry name" value="CSA_PPIASE_2"/>
    <property type="match status" value="1"/>
</dbReference>
<feature type="domain" description="PPIase cyclophilin-type" evidence="3">
    <location>
        <begin position="28"/>
        <end position="197"/>
    </location>
</feature>
<keyword evidence="4" id="KW-0413">Isomerase</keyword>
<dbReference type="GO" id="GO:0003755">
    <property type="term" value="F:peptidyl-prolyl cis-trans isomerase activity"/>
    <property type="evidence" value="ECO:0007669"/>
    <property type="project" value="InterPro"/>
</dbReference>
<reference evidence="4 5" key="1">
    <citation type="journal article" date="2021" name="Sci. Rep.">
        <title>The genome of the diatom Chaetoceros tenuissimus carries an ancient integrated fragment of an extant virus.</title>
        <authorList>
            <person name="Hongo Y."/>
            <person name="Kimura K."/>
            <person name="Takaki Y."/>
            <person name="Yoshida Y."/>
            <person name="Baba S."/>
            <person name="Kobayashi G."/>
            <person name="Nagasaki K."/>
            <person name="Hano T."/>
            <person name="Tomaru Y."/>
        </authorList>
    </citation>
    <scope>NUCLEOTIDE SEQUENCE [LARGE SCALE GENOMIC DNA]</scope>
    <source>
        <strain evidence="4 5">NIES-3715</strain>
    </source>
</reference>
<evidence type="ECO:0000313" key="4">
    <source>
        <dbReference type="EMBL" id="GFH52952.1"/>
    </source>
</evidence>
<protein>
    <submittedName>
        <fullName evidence="4">Peptidyl-prolyl cis-trans isomerase, cyclophilin type</fullName>
    </submittedName>
</protein>
<evidence type="ECO:0000256" key="1">
    <source>
        <dbReference type="ARBA" id="ARBA00004123"/>
    </source>
</evidence>
<dbReference type="Proteomes" id="UP001054902">
    <property type="component" value="Unassembled WGS sequence"/>
</dbReference>
<evidence type="ECO:0000259" key="3">
    <source>
        <dbReference type="PROSITE" id="PS50072"/>
    </source>
</evidence>
<name>A0AAD3H704_9STRA</name>
<proteinExistence type="predicted"/>
<dbReference type="GO" id="GO:0071013">
    <property type="term" value="C:catalytic step 2 spliceosome"/>
    <property type="evidence" value="ECO:0007669"/>
    <property type="project" value="TreeGrafter"/>
</dbReference>
<dbReference type="SUPFAM" id="SSF50891">
    <property type="entry name" value="Cyclophilin-like"/>
    <property type="match status" value="1"/>
</dbReference>
<gene>
    <name evidence="4" type="ORF">CTEN210_09428</name>
</gene>
<keyword evidence="5" id="KW-1185">Reference proteome</keyword>
<keyword evidence="2" id="KW-0539">Nucleus</keyword>
<dbReference type="InterPro" id="IPR044666">
    <property type="entry name" value="Cyclophilin_A-like"/>
</dbReference>
<dbReference type="AlphaFoldDB" id="A0AAD3H704"/>
<dbReference type="PANTHER" id="PTHR45625:SF6">
    <property type="entry name" value="SPLICEOSOME-ASSOCIATED PROTEIN CWC27 HOMOLOG"/>
    <property type="match status" value="1"/>
</dbReference>
<dbReference type="InterPro" id="IPR029000">
    <property type="entry name" value="Cyclophilin-like_dom_sf"/>
</dbReference>
<comment type="caution">
    <text evidence="4">The sequence shown here is derived from an EMBL/GenBank/DDBJ whole genome shotgun (WGS) entry which is preliminary data.</text>
</comment>
<evidence type="ECO:0000256" key="2">
    <source>
        <dbReference type="ARBA" id="ARBA00023242"/>
    </source>
</evidence>
<dbReference type="InterPro" id="IPR002130">
    <property type="entry name" value="Cyclophilin-type_PPIase_dom"/>
</dbReference>
<dbReference type="Gene3D" id="2.40.100.10">
    <property type="entry name" value="Cyclophilin-like"/>
    <property type="match status" value="1"/>
</dbReference>
<organism evidence="4 5">
    <name type="scientific">Chaetoceros tenuissimus</name>
    <dbReference type="NCBI Taxonomy" id="426638"/>
    <lineage>
        <taxon>Eukaryota</taxon>
        <taxon>Sar</taxon>
        <taxon>Stramenopiles</taxon>
        <taxon>Ochrophyta</taxon>
        <taxon>Bacillariophyta</taxon>
        <taxon>Coscinodiscophyceae</taxon>
        <taxon>Chaetocerotophycidae</taxon>
        <taxon>Chaetocerotales</taxon>
        <taxon>Chaetocerotaceae</taxon>
        <taxon>Chaetoceros</taxon>
    </lineage>
</organism>